<evidence type="ECO:0000259" key="4">
    <source>
        <dbReference type="PROSITE" id="PS00623"/>
    </source>
</evidence>
<dbReference type="Gene3D" id="3.50.50.60">
    <property type="entry name" value="FAD/NAD(P)-binding domain"/>
    <property type="match status" value="1"/>
</dbReference>
<dbReference type="SUPFAM" id="SSF51905">
    <property type="entry name" value="FAD/NAD(P)-binding domain"/>
    <property type="match status" value="1"/>
</dbReference>
<evidence type="ECO:0000313" key="8">
    <source>
        <dbReference type="RefSeq" id="XP_011315111.1"/>
    </source>
</evidence>
<dbReference type="InterPro" id="IPR012132">
    <property type="entry name" value="GMC_OxRdtase"/>
</dbReference>
<dbReference type="GO" id="GO:0050660">
    <property type="term" value="F:flavin adenine dinucleotide binding"/>
    <property type="evidence" value="ECO:0007669"/>
    <property type="project" value="InterPro"/>
</dbReference>
<dbReference type="PROSITE" id="PS00624">
    <property type="entry name" value="GMC_OXRED_2"/>
    <property type="match status" value="1"/>
</dbReference>
<feature type="binding site" evidence="2">
    <location>
        <position position="137"/>
    </location>
    <ligand>
        <name>FAD</name>
        <dbReference type="ChEBI" id="CHEBI:57692"/>
    </ligand>
</feature>
<dbReference type="PANTHER" id="PTHR11552:SF186">
    <property type="entry name" value="GLUCOSE-METHANOL-CHOLINE OXIDOREDUCTASE N-TERMINAL DOMAIN-CONTAINING PROTEIN"/>
    <property type="match status" value="1"/>
</dbReference>
<dbReference type="OrthoDB" id="269227at2759"/>
<dbReference type="GO" id="GO:0016614">
    <property type="term" value="F:oxidoreductase activity, acting on CH-OH group of donors"/>
    <property type="evidence" value="ECO:0007669"/>
    <property type="project" value="InterPro"/>
</dbReference>
<evidence type="ECO:0000256" key="3">
    <source>
        <dbReference type="RuleBase" id="RU003968"/>
    </source>
</evidence>
<dbReference type="InterPro" id="IPR000172">
    <property type="entry name" value="GMC_OxRdtase_N"/>
</dbReference>
<dbReference type="GeneID" id="105274017"/>
<evidence type="ECO:0000256" key="2">
    <source>
        <dbReference type="PIRSR" id="PIRSR000137-2"/>
    </source>
</evidence>
<dbReference type="PIRSF" id="PIRSF000137">
    <property type="entry name" value="Alcohol_oxidase"/>
    <property type="match status" value="1"/>
</dbReference>
<proteinExistence type="inferred from homology"/>
<feature type="domain" description="Glucose-methanol-choline oxidoreductase N-terminal" evidence="5">
    <location>
        <begin position="312"/>
        <end position="326"/>
    </location>
</feature>
<dbReference type="EMBL" id="GBYB01012653">
    <property type="protein sequence ID" value="JAG82420.1"/>
    <property type="molecule type" value="Transcribed_RNA"/>
</dbReference>
<reference evidence="6" key="1">
    <citation type="submission" date="2015-01" db="EMBL/GenBank/DDBJ databases">
        <title>Transcriptome Assembly of Fopius arisanus.</title>
        <authorList>
            <person name="Geib S."/>
        </authorList>
    </citation>
    <scope>NUCLEOTIDE SEQUENCE</scope>
</reference>
<gene>
    <name evidence="6" type="primary">Gld_15</name>
    <name evidence="8" type="synonym">LOC105274017</name>
    <name evidence="6" type="ORF">g.11370</name>
</gene>
<evidence type="ECO:0000313" key="7">
    <source>
        <dbReference type="Proteomes" id="UP000694866"/>
    </source>
</evidence>
<organism evidence="6">
    <name type="scientific">Fopius arisanus</name>
    <dbReference type="NCBI Taxonomy" id="64838"/>
    <lineage>
        <taxon>Eukaryota</taxon>
        <taxon>Metazoa</taxon>
        <taxon>Ecdysozoa</taxon>
        <taxon>Arthropoda</taxon>
        <taxon>Hexapoda</taxon>
        <taxon>Insecta</taxon>
        <taxon>Pterygota</taxon>
        <taxon>Neoptera</taxon>
        <taxon>Endopterygota</taxon>
        <taxon>Hymenoptera</taxon>
        <taxon>Apocrita</taxon>
        <taxon>Ichneumonoidea</taxon>
        <taxon>Braconidae</taxon>
        <taxon>Opiinae</taxon>
        <taxon>Fopius</taxon>
    </lineage>
</organism>
<sequence>MTLMCLFSSVRVALLYQQELCFILLLRFFIILLRRDIVDRDNRIRVVRGDHIQSRYDFVIIGGGSAGCVLANRLSENNNWTVLLLEAGGDETILSDVPFFFPTFQHTALDWQFKTEASDNYCRGMNQGRGNWPRGKVLGGSSVLNAMLYVRGNRRDYDRWRDAGNPGWDYETVLPYFKKSEDIRVDELKGSEYHGHHGPLTVEHFRYHSPVSQYFLEAGEEMGYEKLDINGPRQSGFSQSYGTLREGLRCSTAKAFLRPASRRKNLHILTHAMVEEILIGETTKTAYGVKFRRGRGRRYTIYANLEVILSAGSIQSPQLLMVSGVGPRDHLEEVGIQVIHDLPGVGRNLQDHIAIGGMTFLIDPPSQDGSPYGFSCVLPKLVTLYSFKEFLVQRSGPLHIVPVCEVMAFVNSKYANASEDYPDIQLFLASAADNTDGGVYAMRATGLQSKIYSEVYEPILYKEAYSALPLLLRPRSRGYIKLKTSSPYDKPTIVPNYLDDPRDLDVIIEGAKFVHSMSQTEAMKRLNARMNPNVIPECSKFEFLSDDFWRCQARSYTMTIYHPVGTCKMAPAGDPMAVVDARLRVHGITGLRVVDASIMPTIVNGNTNAPTIMIAERAADMIKEDWQELNY</sequence>
<evidence type="ECO:0000313" key="6">
    <source>
        <dbReference type="EMBL" id="JAG82420.1"/>
    </source>
</evidence>
<accession>A0A9R1TUE0</accession>
<dbReference type="Proteomes" id="UP000694866">
    <property type="component" value="Unplaced"/>
</dbReference>
<reference evidence="8" key="2">
    <citation type="submission" date="2025-04" db="UniProtKB">
        <authorList>
            <consortium name="RefSeq"/>
        </authorList>
    </citation>
    <scope>IDENTIFICATION</scope>
    <source>
        <strain evidence="8">USDA-PBARC FA_bdor</strain>
        <tissue evidence="8">Whole organism</tissue>
    </source>
</reference>
<accession>A0A0C9QE18</accession>
<dbReference type="AlphaFoldDB" id="A0A0C9QE18"/>
<dbReference type="InterPro" id="IPR036188">
    <property type="entry name" value="FAD/NAD-bd_sf"/>
</dbReference>
<comment type="similarity">
    <text evidence="1 3">Belongs to the GMC oxidoreductase family.</text>
</comment>
<dbReference type="Gene3D" id="3.30.560.10">
    <property type="entry name" value="Glucose Oxidase, domain 3"/>
    <property type="match status" value="1"/>
</dbReference>
<feature type="domain" description="Glucose-methanol-choline oxidoreductase N-terminal" evidence="4">
    <location>
        <begin position="135"/>
        <end position="158"/>
    </location>
</feature>
<comment type="cofactor">
    <cofactor evidence="2">
        <name>FAD</name>
        <dbReference type="ChEBI" id="CHEBI:57692"/>
    </cofactor>
</comment>
<evidence type="ECO:0000259" key="5">
    <source>
        <dbReference type="PROSITE" id="PS00624"/>
    </source>
</evidence>
<protein>
    <submittedName>
        <fullName evidence="6">Gld_15 protein</fullName>
    </submittedName>
    <submittedName>
        <fullName evidence="8">Glucose dehydrogenase [FAD, quinone]</fullName>
    </submittedName>
</protein>
<dbReference type="PANTHER" id="PTHR11552">
    <property type="entry name" value="GLUCOSE-METHANOL-CHOLINE GMC OXIDOREDUCTASE"/>
    <property type="match status" value="1"/>
</dbReference>
<dbReference type="PROSITE" id="PS00623">
    <property type="entry name" value="GMC_OXRED_1"/>
    <property type="match status" value="1"/>
</dbReference>
<dbReference type="Pfam" id="PF05199">
    <property type="entry name" value="GMC_oxred_C"/>
    <property type="match status" value="1"/>
</dbReference>
<keyword evidence="2 3" id="KW-0274">FAD</keyword>
<keyword evidence="7" id="KW-1185">Reference proteome</keyword>
<keyword evidence="3" id="KW-0285">Flavoprotein</keyword>
<dbReference type="Pfam" id="PF00732">
    <property type="entry name" value="GMC_oxred_N"/>
    <property type="match status" value="1"/>
</dbReference>
<name>A0A0C9QE18_9HYME</name>
<evidence type="ECO:0000256" key="1">
    <source>
        <dbReference type="ARBA" id="ARBA00010790"/>
    </source>
</evidence>
<feature type="binding site" evidence="2">
    <location>
        <position position="274"/>
    </location>
    <ligand>
        <name>FAD</name>
        <dbReference type="ChEBI" id="CHEBI:57692"/>
    </ligand>
</feature>
<dbReference type="SUPFAM" id="SSF54373">
    <property type="entry name" value="FAD-linked reductases, C-terminal domain"/>
    <property type="match status" value="1"/>
</dbReference>
<dbReference type="InterPro" id="IPR007867">
    <property type="entry name" value="GMC_OxRtase_C"/>
</dbReference>
<dbReference type="KEGG" id="fas:105274017"/>
<dbReference type="RefSeq" id="XP_011315111.1">
    <property type="nucleotide sequence ID" value="XM_011316809.1"/>
</dbReference>